<dbReference type="Pfam" id="PF22936">
    <property type="entry name" value="Pol_BBD"/>
    <property type="match status" value="1"/>
</dbReference>
<feature type="region of interest" description="Disordered" evidence="4">
    <location>
        <begin position="1140"/>
        <end position="1159"/>
    </location>
</feature>
<dbReference type="Gene3D" id="3.30.420.10">
    <property type="entry name" value="Ribonuclease H-like superfamily/Ribonuclease H"/>
    <property type="match status" value="1"/>
</dbReference>
<dbReference type="InterPro" id="IPR054722">
    <property type="entry name" value="PolX-like_BBD"/>
</dbReference>
<accession>Q45W66</accession>
<keyword evidence="2" id="KW-0694">RNA-binding</keyword>
<feature type="region of interest" description="Disordered" evidence="4">
    <location>
        <begin position="737"/>
        <end position="856"/>
    </location>
</feature>
<feature type="compositionally biased region" description="Low complexity" evidence="4">
    <location>
        <begin position="756"/>
        <end position="781"/>
    </location>
</feature>
<feature type="domain" description="Integrase catalytic" evidence="6">
    <location>
        <begin position="491"/>
        <end position="665"/>
    </location>
</feature>
<dbReference type="Pfam" id="PF25597">
    <property type="entry name" value="SH3_retrovirus"/>
    <property type="match status" value="1"/>
</dbReference>
<dbReference type="InterPro" id="IPR001584">
    <property type="entry name" value="Integrase_cat-core"/>
</dbReference>
<keyword evidence="1" id="KW-0378">Hydrolase</keyword>
<feature type="domain" description="CCHC-type" evidence="5">
    <location>
        <begin position="234"/>
        <end position="248"/>
    </location>
</feature>
<evidence type="ECO:0000259" key="5">
    <source>
        <dbReference type="PROSITE" id="PS50158"/>
    </source>
</evidence>
<dbReference type="Pfam" id="PF14223">
    <property type="entry name" value="Retrotran_gag_2"/>
    <property type="match status" value="1"/>
</dbReference>
<dbReference type="InterPro" id="IPR043502">
    <property type="entry name" value="DNA/RNA_pol_sf"/>
</dbReference>
<dbReference type="Pfam" id="PF07727">
    <property type="entry name" value="RVT_2"/>
    <property type="match status" value="1"/>
</dbReference>
<dbReference type="GO" id="GO:0005634">
    <property type="term" value="C:nucleus"/>
    <property type="evidence" value="ECO:0007669"/>
    <property type="project" value="UniProtKB-ARBA"/>
</dbReference>
<dbReference type="PANTHER" id="PTHR11439">
    <property type="entry name" value="GAG-POL-RELATED RETROTRANSPOSON"/>
    <property type="match status" value="1"/>
</dbReference>
<dbReference type="InterPro" id="IPR057670">
    <property type="entry name" value="SH3_retrovirus"/>
</dbReference>
<dbReference type="InterPro" id="IPR012337">
    <property type="entry name" value="RNaseH-like_sf"/>
</dbReference>
<dbReference type="EMBL" id="DQ097838">
    <property type="protein sequence ID" value="AAZ28935.1"/>
    <property type="molecule type" value="Genomic_DNA"/>
</dbReference>
<dbReference type="GO" id="GO:0008270">
    <property type="term" value="F:zinc ion binding"/>
    <property type="evidence" value="ECO:0007669"/>
    <property type="project" value="UniProtKB-KW"/>
</dbReference>
<dbReference type="InterPro" id="IPR036397">
    <property type="entry name" value="RNaseH_sf"/>
</dbReference>
<proteinExistence type="predicted"/>
<organism evidence="7">
    <name type="scientific">Phanerochaete chrysosporium (strain RP-78 / ATCC MYA-4764 / FGSC 9002)</name>
    <name type="common">White-rot fungus</name>
    <name type="synonym">Sporotrichum pruinosum</name>
    <dbReference type="NCBI Taxonomy" id="273507"/>
    <lineage>
        <taxon>Eukaryota</taxon>
        <taxon>Fungi</taxon>
        <taxon>Dikarya</taxon>
        <taxon>Basidiomycota</taxon>
        <taxon>Agaricomycotina</taxon>
        <taxon>Agaricomycetes</taxon>
        <taxon>Polyporales</taxon>
        <taxon>Phanerochaetaceae</taxon>
        <taxon>Phanerodontia</taxon>
        <taxon>Phanerodontia chrysosporium</taxon>
    </lineage>
</organism>
<dbReference type="PROSITE" id="PS50158">
    <property type="entry name" value="ZF_CCHC"/>
    <property type="match status" value="1"/>
</dbReference>
<evidence type="ECO:0000256" key="1">
    <source>
        <dbReference type="ARBA" id="ARBA00022750"/>
    </source>
</evidence>
<dbReference type="GO" id="GO:0004190">
    <property type="term" value="F:aspartic-type endopeptidase activity"/>
    <property type="evidence" value="ECO:0007669"/>
    <property type="project" value="UniProtKB-KW"/>
</dbReference>
<name>Q45W66_PHACR</name>
<gene>
    <name evidence="7" type="primary">pol</name>
</gene>
<keyword evidence="1" id="KW-0064">Aspartyl protease</keyword>
<evidence type="ECO:0000313" key="7">
    <source>
        <dbReference type="EMBL" id="AAZ28935.1"/>
    </source>
</evidence>
<keyword evidence="3" id="KW-0862">Zinc</keyword>
<sequence>MTASANSGSDSSSISASVRIEPLQGSENIAPWKVKIMDILTSLGLEDTITSDPPQAPEDADKATLIQHEKAKAEFKRRSLQALSHIRLRVSDAVLVYISAATTAKEAWDTLMQTFQPSGMYSYILAYRKFYQTRCPDGGDIPEHLGQMRRLRDEIHTIAGTARISDREFAFALLISLPDSWDQFIQAIDATADNLTSAQVIARILQEDKRRKEREGAKGDSALLAKSKKKARPRCHNCGKQGHLKKDCWASGGGAADKPKANDAVDGEFGFIAAEGQNSADPEPDIEKALSALDESRLWYADSGATTHVANARELFHKYQPTAGGASISGLGGVSRIAGRGSVKLKCKVGNRIRKIWLHNVVHVPGAPHNLLSLTRADDAHCRYVGGKGTLTMYGPDGKILMVGRKLEGPGQLYRLSVAAELADQANVAVLGKRTWEEMHRILGHAHLASIKRLCLGLAEGVDVDMTSDDQFQCESCVRAKQHVQPFPDQATRTPDKLKVGEIVASDTWGPAQVRSVHSFYYYMSMTDLKSRFSGVYFSAQKSGLAKMALTEFRGLIRRMSRTGSSIMCLRIDNGTEFINNEFLQYCKSQGIVVETTAPYSPAQNGVAERLNRTLRESARAMLLAAELPRKFWPEAVSYACLIKNRLPHAALKGMTPYQALTGEKPDLSLLREFRSKCWVLDQSGNPGKLDAKSRPCIFLGFATDSKAFRCWDIGKNTFVKSRNVVFAARKREQEVLLPSPRSAPEGESADTSSRAPEGQGAAAQAPADPSDPSAQKSSAAEGSGGVPDGKPAQPKAPTGVRPPTREASARLRSKPPVDYLRMHNPQARGPRQSKSTEEDAPADAAAEPDASSDSDDVVEYAYLGADLADDDPRSYRDALKRPDAARWQEAMQREYDQLTKLGCWDLVDLPAGRKAIGCKWVYRIKRNFSGAIIKYKARLVAQGFSQVPGVDYDETYAPVMRPESLHILAAIAVILNLEWDIENAVGAYLNSQLKLTIYMRQPEGFDDGSGRVCKLNLALYGLKQSGREWNLLLDEFLRGIGFRASSVDPCVYLRIDEGSPTFLAVHVDDFSLFAKTREIMDKLKGELSSRFEMTDLGPVRQILGYEVIRERDQRTLMLRQAAYIRKVLDRFNMADSNPVSVPMDPNTRLQKTPDAPPPDFPYREAVGSLMYAAVGTRPDISYAVQTLSQFCERPSTAHWTALKRVLRYLKGTAEWGIIYKAPEAQTTPIEVVGYSDADWGANPDDQKSISGYVFLLGGAPVCWASRKQKSVALSSMEAEYMAGSTAASQALWCRMLLEELGFAQPNPTLLYMDNQSALALARNTGTQGRAKHIDIRYHFLRDKISSKEISVAHCPGEDNPADIFTKPLARQKFEHFRAMLGMSASRGSVEERA</sequence>
<protein>
    <submittedName>
        <fullName evidence="7">Polyprotein</fullName>
    </submittedName>
</protein>
<evidence type="ECO:0000259" key="6">
    <source>
        <dbReference type="PROSITE" id="PS50994"/>
    </source>
</evidence>
<dbReference type="SUPFAM" id="SSF53098">
    <property type="entry name" value="Ribonuclease H-like"/>
    <property type="match status" value="1"/>
</dbReference>
<dbReference type="CDD" id="cd09272">
    <property type="entry name" value="RNase_HI_RT_Ty1"/>
    <property type="match status" value="1"/>
</dbReference>
<dbReference type="InterPro" id="IPR001878">
    <property type="entry name" value="Znf_CCHC"/>
</dbReference>
<dbReference type="GO" id="GO:0003723">
    <property type="term" value="F:RNA binding"/>
    <property type="evidence" value="ECO:0007669"/>
    <property type="project" value="UniProtKB-KW"/>
</dbReference>
<keyword evidence="3" id="KW-0479">Metal-binding</keyword>
<dbReference type="SMART" id="SM00343">
    <property type="entry name" value="ZnF_C2HC"/>
    <property type="match status" value="1"/>
</dbReference>
<dbReference type="PANTHER" id="PTHR11439:SF483">
    <property type="entry name" value="PEPTIDE SYNTHASE GLIP-LIKE, PUTATIVE (AFU_ORTHOLOGUE AFUA_3G12920)-RELATED"/>
    <property type="match status" value="1"/>
</dbReference>
<evidence type="ECO:0000256" key="3">
    <source>
        <dbReference type="PROSITE-ProRule" id="PRU00047"/>
    </source>
</evidence>
<keyword evidence="1" id="KW-0645">Protease</keyword>
<dbReference type="GO" id="GO:0015074">
    <property type="term" value="P:DNA integration"/>
    <property type="evidence" value="ECO:0007669"/>
    <property type="project" value="InterPro"/>
</dbReference>
<dbReference type="PROSITE" id="PS50994">
    <property type="entry name" value="INTEGRASE"/>
    <property type="match status" value="1"/>
</dbReference>
<evidence type="ECO:0000256" key="4">
    <source>
        <dbReference type="SAM" id="MobiDB-lite"/>
    </source>
</evidence>
<evidence type="ECO:0000256" key="2">
    <source>
        <dbReference type="ARBA" id="ARBA00022884"/>
    </source>
</evidence>
<keyword evidence="3" id="KW-0863">Zinc-finger</keyword>
<dbReference type="SUPFAM" id="SSF56672">
    <property type="entry name" value="DNA/RNA polymerases"/>
    <property type="match status" value="1"/>
</dbReference>
<reference evidence="7" key="1">
    <citation type="submission" date="2005-06" db="EMBL/GenBank/DDBJ databases">
        <title>Divergent groups of LTR retrotransposons from Phanerochaete chrysosporium.</title>
        <authorList>
            <person name="Novikova O."/>
            <person name="Fursov M."/>
            <person name="Shutov O."/>
            <person name="Blinov A."/>
        </authorList>
    </citation>
    <scope>NUCLEOTIDE SEQUENCE</scope>
    <source>
        <strain evidence="7">RP-78</strain>
    </source>
</reference>
<dbReference type="InterPro" id="IPR013103">
    <property type="entry name" value="RVT_2"/>
</dbReference>